<dbReference type="AlphaFoldDB" id="B4D0P3"/>
<dbReference type="STRING" id="497964.CfE428DRAFT_2494"/>
<proteinExistence type="predicted"/>
<organism evidence="2 3">
    <name type="scientific">Chthoniobacter flavus Ellin428</name>
    <dbReference type="NCBI Taxonomy" id="497964"/>
    <lineage>
        <taxon>Bacteria</taxon>
        <taxon>Pseudomonadati</taxon>
        <taxon>Verrucomicrobiota</taxon>
        <taxon>Spartobacteria</taxon>
        <taxon>Chthoniobacterales</taxon>
        <taxon>Chthoniobacteraceae</taxon>
        <taxon>Chthoniobacter</taxon>
    </lineage>
</organism>
<keyword evidence="3" id="KW-1185">Reference proteome</keyword>
<comment type="caution">
    <text evidence="2">The sequence shown here is derived from an EMBL/GenBank/DDBJ whole genome shotgun (WGS) entry which is preliminary data.</text>
</comment>
<feature type="region of interest" description="Disordered" evidence="1">
    <location>
        <begin position="22"/>
        <end position="48"/>
    </location>
</feature>
<gene>
    <name evidence="2" type="ORF">CfE428DRAFT_2494</name>
</gene>
<dbReference type="EMBL" id="ABVL01000006">
    <property type="protein sequence ID" value="EDY19905.1"/>
    <property type="molecule type" value="Genomic_DNA"/>
</dbReference>
<evidence type="ECO:0000313" key="2">
    <source>
        <dbReference type="EMBL" id="EDY19905.1"/>
    </source>
</evidence>
<reference evidence="2 3" key="1">
    <citation type="journal article" date="2011" name="J. Bacteriol.">
        <title>Genome sequence of Chthoniobacter flavus Ellin428, an aerobic heterotrophic soil bacterium.</title>
        <authorList>
            <person name="Kant R."/>
            <person name="van Passel M.W."/>
            <person name="Palva A."/>
            <person name="Lucas S."/>
            <person name="Lapidus A."/>
            <person name="Glavina Del Rio T."/>
            <person name="Dalin E."/>
            <person name="Tice H."/>
            <person name="Bruce D."/>
            <person name="Goodwin L."/>
            <person name="Pitluck S."/>
            <person name="Larimer F.W."/>
            <person name="Land M.L."/>
            <person name="Hauser L."/>
            <person name="Sangwan P."/>
            <person name="de Vos W.M."/>
            <person name="Janssen P.H."/>
            <person name="Smidt H."/>
        </authorList>
    </citation>
    <scope>NUCLEOTIDE SEQUENCE [LARGE SCALE GENOMIC DNA]</scope>
    <source>
        <strain evidence="2 3">Ellin428</strain>
    </source>
</reference>
<evidence type="ECO:0000256" key="1">
    <source>
        <dbReference type="SAM" id="MobiDB-lite"/>
    </source>
</evidence>
<feature type="compositionally biased region" description="Gly residues" evidence="1">
    <location>
        <begin position="149"/>
        <end position="159"/>
    </location>
</feature>
<accession>B4D0P3</accession>
<dbReference type="Proteomes" id="UP000005824">
    <property type="component" value="Unassembled WGS sequence"/>
</dbReference>
<dbReference type="InParanoid" id="B4D0P3"/>
<protein>
    <submittedName>
        <fullName evidence="2">Uncharacterized protein</fullName>
    </submittedName>
</protein>
<sequence length="184" mass="19752">MEAVENGDVNSVRGAEILEYSPDKSFNPSAATAAAAHGVSTGKANSKGFYSGQQLRVDTFQSRDFYDSKPNQASQRAFATNEANTKGRFLNLFAKKKADTKTAATKTAWDAGKSAATRPLYDGKRQYLGPESKKMGQSTDPAELANWRSGGGESVGYGDGTVERVSNLKQLSVGDIRDLLNKSK</sequence>
<evidence type="ECO:0000313" key="3">
    <source>
        <dbReference type="Proteomes" id="UP000005824"/>
    </source>
</evidence>
<name>B4D0P3_9BACT</name>
<feature type="region of interest" description="Disordered" evidence="1">
    <location>
        <begin position="120"/>
        <end position="160"/>
    </location>
</feature>